<evidence type="ECO:0000256" key="5">
    <source>
        <dbReference type="ARBA" id="ARBA00019087"/>
    </source>
</evidence>
<evidence type="ECO:0000259" key="14">
    <source>
        <dbReference type="Pfam" id="PF01648"/>
    </source>
</evidence>
<evidence type="ECO:0000256" key="1">
    <source>
        <dbReference type="ARBA" id="ARBA00003937"/>
    </source>
</evidence>
<comment type="function">
    <text evidence="1">Involved in the biosynthesis of the siderophore enterobactin (enterochelin), which is a macrocyclic trimeric lactone of N-(2,3-dihydroxybenzoyl)-serine. The serine trilactone serves as a scaffolding for the three catechol functionalities that provide hexadentate coordination for the tightly ligated iron(2+) atoms. Plays an essential role in the assembly of the enterobactin by catalyzing the transfer of the 4'-phosphopantetheine (Ppant) moiety from coenzyme A to the apo-domains of both EntB (ArCP domain) and EntF (PCP domain) to yield their holo-forms which make them competent for the activation of 2,3-dihydroxybenzoate (DHB) and L-serine, respectively.</text>
</comment>
<dbReference type="GO" id="GO:0000287">
    <property type="term" value="F:magnesium ion binding"/>
    <property type="evidence" value="ECO:0007669"/>
    <property type="project" value="InterPro"/>
</dbReference>
<dbReference type="AlphaFoldDB" id="A0AA47KP90"/>
<dbReference type="InterPro" id="IPR037143">
    <property type="entry name" value="4-PPantetheinyl_Trfase_dom_sf"/>
</dbReference>
<feature type="binding site" evidence="12">
    <location>
        <position position="55"/>
    </location>
    <ligand>
        <name>CoA</name>
        <dbReference type="ChEBI" id="CHEBI:57287"/>
    </ligand>
</feature>
<evidence type="ECO:0000256" key="2">
    <source>
        <dbReference type="ARBA" id="ARBA00004993"/>
    </source>
</evidence>
<evidence type="ECO:0000256" key="10">
    <source>
        <dbReference type="ARBA" id="ARBA00049176"/>
    </source>
</evidence>
<evidence type="ECO:0000256" key="13">
    <source>
        <dbReference type="PIRSR" id="PIRSR603542-2"/>
    </source>
</evidence>
<dbReference type="PANTHER" id="PTHR38096:SF1">
    <property type="entry name" value="ENTEROBACTIN SYNTHASE COMPONENT D"/>
    <property type="match status" value="1"/>
</dbReference>
<comment type="subunit">
    <text evidence="4">EntB, EntD, EntE, and EntF form a multienzyme complex called enterobactin synthase.</text>
</comment>
<name>A0AA47KP90_9GAMM</name>
<geneLocation type="plasmid" evidence="16 17">
    <name>unnamed</name>
</geneLocation>
<dbReference type="SUPFAM" id="SSF56214">
    <property type="entry name" value="4'-phosphopantetheinyl transferase"/>
    <property type="match status" value="1"/>
</dbReference>
<keyword evidence="7" id="KW-0259">Enterobactin biosynthesis</keyword>
<comment type="similarity">
    <text evidence="3">Belongs to the P-Pant transferase superfamily. EntD family.</text>
</comment>
<dbReference type="RefSeq" id="WP_269580310.1">
    <property type="nucleotide sequence ID" value="NZ_CP114589.1"/>
</dbReference>
<feature type="binding site" evidence="13">
    <location>
        <position position="122"/>
    </location>
    <ligand>
        <name>Mg(2+)</name>
        <dbReference type="ChEBI" id="CHEBI:18420"/>
    </ligand>
</feature>
<keyword evidence="16" id="KW-0614">Plasmid</keyword>
<evidence type="ECO:0000256" key="7">
    <source>
        <dbReference type="ARBA" id="ARBA00023191"/>
    </source>
</evidence>
<dbReference type="InterPro" id="IPR003542">
    <property type="entry name" value="Enbac_synth_compD-like"/>
</dbReference>
<feature type="binding site" evidence="12">
    <location>
        <position position="122"/>
    </location>
    <ligand>
        <name>CoA</name>
        <dbReference type="ChEBI" id="CHEBI:57287"/>
    </ligand>
</feature>
<evidence type="ECO:0000259" key="15">
    <source>
        <dbReference type="Pfam" id="PF17837"/>
    </source>
</evidence>
<dbReference type="InterPro" id="IPR008278">
    <property type="entry name" value="4-PPantetheinyl_Trfase_dom"/>
</dbReference>
<feature type="binding site" evidence="12">
    <location>
        <position position="171"/>
    </location>
    <ligand>
        <name>CoA</name>
        <dbReference type="ChEBI" id="CHEBI:57287"/>
    </ligand>
</feature>
<evidence type="ECO:0000256" key="3">
    <source>
        <dbReference type="ARBA" id="ARBA00008342"/>
    </source>
</evidence>
<dbReference type="GO" id="GO:0005886">
    <property type="term" value="C:plasma membrane"/>
    <property type="evidence" value="ECO:0007669"/>
    <property type="project" value="TreeGrafter"/>
</dbReference>
<feature type="binding site" evidence="12">
    <location>
        <begin position="99"/>
        <end position="100"/>
    </location>
    <ligand>
        <name>CoA</name>
        <dbReference type="ChEBI" id="CHEBI:57287"/>
    </ligand>
</feature>
<dbReference type="Proteomes" id="UP001164748">
    <property type="component" value="Plasmid unnamed"/>
</dbReference>
<gene>
    <name evidence="16" type="ORF">N8M53_13090</name>
</gene>
<dbReference type="PRINTS" id="PR01399">
    <property type="entry name" value="ENTSNTHTASED"/>
</dbReference>
<keyword evidence="13" id="KW-0460">Magnesium</keyword>
<dbReference type="Gene3D" id="3.90.470.20">
    <property type="entry name" value="4'-phosphopantetheinyl transferase domain"/>
    <property type="match status" value="1"/>
</dbReference>
<feature type="domain" description="4'-phosphopantetheinyl transferase N-terminal" evidence="15">
    <location>
        <begin position="46"/>
        <end position="110"/>
    </location>
</feature>
<evidence type="ECO:0000256" key="9">
    <source>
        <dbReference type="ARBA" id="ARBA00031996"/>
    </source>
</evidence>
<evidence type="ECO:0000256" key="12">
    <source>
        <dbReference type="PIRSR" id="PIRSR603542-1"/>
    </source>
</evidence>
<dbReference type="EMBL" id="CP114589">
    <property type="protein sequence ID" value="WBA10287.1"/>
    <property type="molecule type" value="Genomic_DNA"/>
</dbReference>
<dbReference type="InterPro" id="IPR041354">
    <property type="entry name" value="4PPT_N"/>
</dbReference>
<keyword evidence="13" id="KW-0479">Metal-binding</keyword>
<evidence type="ECO:0000256" key="6">
    <source>
        <dbReference type="ARBA" id="ARBA00022679"/>
    </source>
</evidence>
<accession>A0AA47KP90</accession>
<comment type="pathway">
    <text evidence="2">Siderophore biosynthesis; enterobactin biosynthesis.</text>
</comment>
<dbReference type="GO" id="GO:0008897">
    <property type="term" value="F:holo-[acyl-carrier-protein] synthase activity"/>
    <property type="evidence" value="ECO:0007669"/>
    <property type="project" value="InterPro"/>
</dbReference>
<evidence type="ECO:0000256" key="11">
    <source>
        <dbReference type="ARBA" id="ARBA00049191"/>
    </source>
</evidence>
<evidence type="ECO:0000256" key="4">
    <source>
        <dbReference type="ARBA" id="ARBA00011503"/>
    </source>
</evidence>
<feature type="binding site" evidence="12">
    <location>
        <position position="167"/>
    </location>
    <ligand>
        <name>CoA</name>
        <dbReference type="ChEBI" id="CHEBI:57287"/>
    </ligand>
</feature>
<reference evidence="16" key="1">
    <citation type="submission" date="2022-09" db="EMBL/GenBank/DDBJ databases">
        <authorList>
            <person name="Li Z.-J."/>
        </authorList>
    </citation>
    <scope>NUCLEOTIDE SEQUENCE</scope>
    <source>
        <strain evidence="16">TGB11</strain>
        <plasmid evidence="16">unnamed</plasmid>
    </source>
</reference>
<comment type="catalytic activity">
    <reaction evidence="10">
        <text>apo-[aryl-carrier protein] + CoA = holo-[aryl-carrier protein] + adenosine 3',5'-bisphosphate + H(+)</text>
        <dbReference type="Rhea" id="RHEA:48404"/>
        <dbReference type="Rhea" id="RHEA-COMP:15903"/>
        <dbReference type="Rhea" id="RHEA-COMP:17557"/>
        <dbReference type="ChEBI" id="CHEBI:15378"/>
        <dbReference type="ChEBI" id="CHEBI:29999"/>
        <dbReference type="ChEBI" id="CHEBI:57287"/>
        <dbReference type="ChEBI" id="CHEBI:58343"/>
        <dbReference type="ChEBI" id="CHEBI:64479"/>
    </reaction>
</comment>
<proteinExistence type="inferred from homology"/>
<organism evidence="16 17">
    <name type="scientific">Salinivibrio kushneri</name>
    <dbReference type="NCBI Taxonomy" id="1908198"/>
    <lineage>
        <taxon>Bacteria</taxon>
        <taxon>Pseudomonadati</taxon>
        <taxon>Pseudomonadota</taxon>
        <taxon>Gammaproteobacteria</taxon>
        <taxon>Vibrionales</taxon>
        <taxon>Vibrionaceae</taxon>
        <taxon>Salinivibrio</taxon>
    </lineage>
</organism>
<dbReference type="GO" id="GO:0009366">
    <property type="term" value="C:enterobactin synthetase complex"/>
    <property type="evidence" value="ECO:0007669"/>
    <property type="project" value="InterPro"/>
</dbReference>
<dbReference type="GO" id="GO:0009239">
    <property type="term" value="P:enterobactin biosynthetic process"/>
    <property type="evidence" value="ECO:0007669"/>
    <property type="project" value="UniProtKB-KW"/>
</dbReference>
<keyword evidence="6 16" id="KW-0808">Transferase</keyword>
<evidence type="ECO:0000256" key="8">
    <source>
        <dbReference type="ARBA" id="ARBA00029894"/>
    </source>
</evidence>
<feature type="binding site" evidence="12">
    <location>
        <position position="63"/>
    </location>
    <ligand>
        <name>CoA</name>
        <dbReference type="ChEBI" id="CHEBI:57287"/>
    </ligand>
</feature>
<evidence type="ECO:0000313" key="16">
    <source>
        <dbReference type="EMBL" id="WBA10287.1"/>
    </source>
</evidence>
<feature type="binding site" evidence="13">
    <location>
        <position position="123"/>
    </location>
    <ligand>
        <name>Mg(2+)</name>
        <dbReference type="ChEBI" id="CHEBI:18420"/>
    </ligand>
</feature>
<comment type="catalytic activity">
    <reaction evidence="11">
        <text>apo-[peptidyl-carrier protein] + CoA = holo-[peptidyl-carrier protein] + adenosine 3',5'-bisphosphate + H(+)</text>
        <dbReference type="Rhea" id="RHEA:46228"/>
        <dbReference type="Rhea" id="RHEA-COMP:11479"/>
        <dbReference type="Rhea" id="RHEA-COMP:11480"/>
        <dbReference type="ChEBI" id="CHEBI:15378"/>
        <dbReference type="ChEBI" id="CHEBI:29999"/>
        <dbReference type="ChEBI" id="CHEBI:57287"/>
        <dbReference type="ChEBI" id="CHEBI:58343"/>
        <dbReference type="ChEBI" id="CHEBI:64479"/>
    </reaction>
</comment>
<dbReference type="PANTHER" id="PTHR38096">
    <property type="entry name" value="ENTEROBACTIN SYNTHASE COMPONENT D"/>
    <property type="match status" value="1"/>
</dbReference>
<sequence>MRQSAFFQPPCSVALPDSDTSVMMMQFDTQHYSPVLFAHCGIEMPEAIRGAVHKRQAEFLAGRNLAKKILMSLGFMSTDIAVGNDRAPIWPQTVTGSISHTDNLAACAISPQYSKHGGVGIDIESVIDVEKATEMEGVVFTEKERGRLPSDARDISWLMTLLFSAKESIFKALYPQVQCYFDFLDVTFLRMDAQWLYFELNTRLADALVPGIQGKVYYAKVGEKVLTFTRSEYFI</sequence>
<dbReference type="Pfam" id="PF17837">
    <property type="entry name" value="4PPT_N"/>
    <property type="match status" value="1"/>
</dbReference>
<comment type="cofactor">
    <cofactor evidence="13">
        <name>Mg(2+)</name>
        <dbReference type="ChEBI" id="CHEBI:18420"/>
    </cofactor>
</comment>
<protein>
    <recommendedName>
        <fullName evidence="5">Enterobactin synthase component D</fullName>
    </recommendedName>
    <alternativeName>
        <fullName evidence="8">4'-phosphopantetheinyl transferase EntD</fullName>
    </alternativeName>
    <alternativeName>
        <fullName evidence="9">Enterochelin synthase D</fullName>
    </alternativeName>
</protein>
<feature type="domain" description="4'-phosphopantetheinyl transferase" evidence="14">
    <location>
        <begin position="118"/>
        <end position="199"/>
    </location>
</feature>
<feature type="binding site" evidence="13">
    <location>
        <position position="124"/>
    </location>
    <ligand>
        <name>Mg(2+)</name>
        <dbReference type="ChEBI" id="CHEBI:18420"/>
    </ligand>
</feature>
<evidence type="ECO:0000313" key="17">
    <source>
        <dbReference type="Proteomes" id="UP001164748"/>
    </source>
</evidence>
<dbReference type="Pfam" id="PF01648">
    <property type="entry name" value="ACPS"/>
    <property type="match status" value="1"/>
</dbReference>